<dbReference type="InterPro" id="IPR058163">
    <property type="entry name" value="LysR-type_TF_proteobact-type"/>
</dbReference>
<dbReference type="EMBL" id="UGQE01000001">
    <property type="protein sequence ID" value="STZ10463.1"/>
    <property type="molecule type" value="Genomic_DNA"/>
</dbReference>
<dbReference type="GO" id="GO:0006351">
    <property type="term" value="P:DNA-templated transcription"/>
    <property type="evidence" value="ECO:0007669"/>
    <property type="project" value="TreeGrafter"/>
</dbReference>
<keyword evidence="4" id="KW-0804">Transcription</keyword>
<dbReference type="AlphaFoldDB" id="A0A1T0ABX1"/>
<comment type="similarity">
    <text evidence="1">Belongs to the LysR transcriptional regulatory family.</text>
</comment>
<dbReference type="EMBL" id="MUXU01000005">
    <property type="protein sequence ID" value="OOR93192.1"/>
    <property type="molecule type" value="Genomic_DNA"/>
</dbReference>
<dbReference type="SUPFAM" id="SSF53850">
    <property type="entry name" value="Periplasmic binding protein-like II"/>
    <property type="match status" value="1"/>
</dbReference>
<organism evidence="6 8">
    <name type="scientific">Moraxella caviae</name>
    <dbReference type="NCBI Taxonomy" id="34060"/>
    <lineage>
        <taxon>Bacteria</taxon>
        <taxon>Pseudomonadati</taxon>
        <taxon>Pseudomonadota</taxon>
        <taxon>Gammaproteobacteria</taxon>
        <taxon>Moraxellales</taxon>
        <taxon>Moraxellaceae</taxon>
        <taxon>Moraxella</taxon>
    </lineage>
</organism>
<evidence type="ECO:0000259" key="5">
    <source>
        <dbReference type="PROSITE" id="PS50931"/>
    </source>
</evidence>
<dbReference type="InterPro" id="IPR005119">
    <property type="entry name" value="LysR_subst-bd"/>
</dbReference>
<dbReference type="Proteomes" id="UP000255279">
    <property type="component" value="Unassembled WGS sequence"/>
</dbReference>
<evidence type="ECO:0000313" key="8">
    <source>
        <dbReference type="Proteomes" id="UP000190435"/>
    </source>
</evidence>
<accession>A0A1T0ABX1</accession>
<dbReference type="STRING" id="34060.B0181_00680"/>
<reference evidence="6 8" key="1">
    <citation type="submission" date="2017-02" db="EMBL/GenBank/DDBJ databases">
        <title>Draft genome sequence of Moraxella caviae CCUG 355 type strain.</title>
        <authorList>
            <person name="Engstrom-Jakobsson H."/>
            <person name="Salva-Serra F."/>
            <person name="Thorell K."/>
            <person name="Gonzales-Siles L."/>
            <person name="Karlsson R."/>
            <person name="Boulund F."/>
            <person name="Engstrand L."/>
            <person name="Moore E."/>
        </authorList>
    </citation>
    <scope>NUCLEOTIDE SEQUENCE [LARGE SCALE GENOMIC DNA]</scope>
    <source>
        <strain evidence="6 8">CCUG 355</strain>
    </source>
</reference>
<evidence type="ECO:0000256" key="3">
    <source>
        <dbReference type="ARBA" id="ARBA00023125"/>
    </source>
</evidence>
<keyword evidence="3" id="KW-0238">DNA-binding</keyword>
<dbReference type="Pfam" id="PF00126">
    <property type="entry name" value="HTH_1"/>
    <property type="match status" value="1"/>
</dbReference>
<dbReference type="OrthoDB" id="5526340at2"/>
<sequence>MKPLSPYLKALKAFESAARLGSFSEAGKELFVTSAAVGQLVKQLETQLGTPLFHRHQHGKTRLALTEPAKQALPDIQAGFARLGKGLDKLITTDDVLTVATSPAFASKWLLPRIHEFYQAHPNIDVRLDTNTKPLDFDRHGIDVAVRYGVGDWADLTATRLFDETVFAVCSPAFLAKYEPKTLADLARVPMIYDTSLALHPKFMTWEKWLAALEADVALPMGLQINNSAQVLQMAMDGHGVALARSALADDDIKSGRLVPLFDVRIPSLMSYYLLHRPTPAPKVEHFANWLCQIIAQSH</sequence>
<proteinExistence type="inferred from homology"/>
<dbReference type="SUPFAM" id="SSF46785">
    <property type="entry name" value="Winged helix' DNA-binding domain"/>
    <property type="match status" value="1"/>
</dbReference>
<name>A0A1T0ABX1_9GAMM</name>
<dbReference type="Pfam" id="PF03466">
    <property type="entry name" value="LysR_substrate"/>
    <property type="match status" value="1"/>
</dbReference>
<evidence type="ECO:0000256" key="1">
    <source>
        <dbReference type="ARBA" id="ARBA00009437"/>
    </source>
</evidence>
<dbReference type="InterPro" id="IPR036388">
    <property type="entry name" value="WH-like_DNA-bd_sf"/>
</dbReference>
<dbReference type="InterPro" id="IPR036390">
    <property type="entry name" value="WH_DNA-bd_sf"/>
</dbReference>
<gene>
    <name evidence="7" type="primary">gcvA_3</name>
    <name evidence="6" type="ORF">B0181_00680</name>
    <name evidence="7" type="ORF">NCTC10293_00798</name>
</gene>
<dbReference type="PANTHER" id="PTHR30537:SF74">
    <property type="entry name" value="HTH-TYPE TRANSCRIPTIONAL REGULATOR TRPI"/>
    <property type="match status" value="1"/>
</dbReference>
<evidence type="ECO:0000313" key="7">
    <source>
        <dbReference type="EMBL" id="STZ10463.1"/>
    </source>
</evidence>
<reference evidence="7 9" key="2">
    <citation type="submission" date="2018-06" db="EMBL/GenBank/DDBJ databases">
        <authorList>
            <consortium name="Pathogen Informatics"/>
            <person name="Doyle S."/>
        </authorList>
    </citation>
    <scope>NUCLEOTIDE SEQUENCE [LARGE SCALE GENOMIC DNA]</scope>
    <source>
        <strain evidence="7 9">NCTC10293</strain>
    </source>
</reference>
<evidence type="ECO:0000313" key="9">
    <source>
        <dbReference type="Proteomes" id="UP000255279"/>
    </source>
</evidence>
<dbReference type="PANTHER" id="PTHR30537">
    <property type="entry name" value="HTH-TYPE TRANSCRIPTIONAL REGULATOR"/>
    <property type="match status" value="1"/>
</dbReference>
<dbReference type="CDD" id="cd08432">
    <property type="entry name" value="PBP2_GcdR_TrpI_HvrB_AmpR_like"/>
    <property type="match status" value="1"/>
</dbReference>
<protein>
    <submittedName>
        <fullName evidence="7">Gcv operon activator</fullName>
    </submittedName>
</protein>
<evidence type="ECO:0000256" key="4">
    <source>
        <dbReference type="ARBA" id="ARBA00023163"/>
    </source>
</evidence>
<dbReference type="GO" id="GO:0003700">
    <property type="term" value="F:DNA-binding transcription factor activity"/>
    <property type="evidence" value="ECO:0007669"/>
    <property type="project" value="InterPro"/>
</dbReference>
<keyword evidence="2" id="KW-0805">Transcription regulation</keyword>
<dbReference type="GO" id="GO:0043565">
    <property type="term" value="F:sequence-specific DNA binding"/>
    <property type="evidence" value="ECO:0007669"/>
    <property type="project" value="TreeGrafter"/>
</dbReference>
<dbReference type="PROSITE" id="PS50931">
    <property type="entry name" value="HTH_LYSR"/>
    <property type="match status" value="1"/>
</dbReference>
<evidence type="ECO:0000256" key="2">
    <source>
        <dbReference type="ARBA" id="ARBA00023015"/>
    </source>
</evidence>
<dbReference type="Gene3D" id="3.40.190.10">
    <property type="entry name" value="Periplasmic binding protein-like II"/>
    <property type="match status" value="2"/>
</dbReference>
<feature type="domain" description="HTH lysR-type" evidence="5">
    <location>
        <begin position="6"/>
        <end position="66"/>
    </location>
</feature>
<dbReference type="InterPro" id="IPR000847">
    <property type="entry name" value="LysR_HTH_N"/>
</dbReference>
<keyword evidence="8" id="KW-1185">Reference proteome</keyword>
<dbReference type="Proteomes" id="UP000190435">
    <property type="component" value="Unassembled WGS sequence"/>
</dbReference>
<evidence type="ECO:0000313" key="6">
    <source>
        <dbReference type="EMBL" id="OOR93192.1"/>
    </source>
</evidence>
<dbReference type="Gene3D" id="1.10.10.10">
    <property type="entry name" value="Winged helix-like DNA-binding domain superfamily/Winged helix DNA-binding domain"/>
    <property type="match status" value="1"/>
</dbReference>
<dbReference type="RefSeq" id="WP_078275577.1">
    <property type="nucleotide sequence ID" value="NZ_CAACXO010000013.1"/>
</dbReference>